<feature type="region of interest" description="Disordered" evidence="1">
    <location>
        <begin position="626"/>
        <end position="675"/>
    </location>
</feature>
<evidence type="ECO:0000313" key="2">
    <source>
        <dbReference type="EMBL" id="CAE7547722.1"/>
    </source>
</evidence>
<sequence length="1489" mass="166399">MANGDSSREVPKEAASLKKKQTRFAKRLIDGLHGEAWRACHSLVESSEELRVVDAYEKVFATLHSIHKVGVIKANEAFDISFKKSYRKRAAQAWAELQDVADKVEMSDSLQAYFLLENVGLSRDDRRQILPANQSNYSVEGIEKALRVSFYDIHDRERGAGHREQAGGKRSGKGFRKHYAHVAQGESDGSGHKDEDDAAEDDAAYAIVAGEGETHEGTGGSDIGASEDDEIYDAFSAYQESRRKLKDFQKIKPGGAEASHPQGEVEDKVCGHWTGDGKALYVNENPCFFTLQDGDSNSYCDMVREGGAADMEQDDGREWEVMSEIPPPYVGEASAAEMPMPMPDRTQPDAEDVGPRDLRTSGPGQCDRWEAAVSGAKAQLIERLQKLYRGELVHKKGCSKKMDGGYLYDGSFGVLSLNAYVDDGGYLFGGAKVPETKMAGGYEGKGTVDPRSGLEIFKELVVGEMAPQISCLVCQCPLVLRSRRGKTGYFFGCKNFASEKHCKFTLELGEGLALYRHSEFVFAQDGHAEEIEEDERGLCLLDTACASCLHSRKWRQRFEALLPEDKRGQPTMQKQSFDFANGDSAKENITVWRLPVFFANIPEEVYSSELPDGETPLLFSIQAMRDDSGHESQEGEPSSGAGHGDHSDKALGHKSGPDFEKPMAEPKGTSEAPQVETEDLSVYYLQEAELPLLHGVNKKDKTAELSARRVRELEKSCRKQAALDQRNWTALKNNYALAEQWDGEGKFILGDQCPYGKWDYKIGRPVQKKTGWLSNSEVILRKARDGVDDDGDKMMNSEPKEPRVEPMEDTWEFAGVWWKMNGSMHGRVEQKMDSAWTGNTEFEILGGVPATEDHQEHHEGIRLSQWILITKNHERGVQKYQRHAECNDDEAVLDLLEHTAVGAERDLGRSWVALESGRADATLILCSLTARRMKKPQPLASPLDVPLRKSFLLLNGNEVLTTDFEEWRSMAPAAQVRPLWRKAVCSTSSSTGGDESAAVATHRVHVNLEHTPTAALLRALRVSRASETALKAARLFRCPDCLRMNEKAPRPSKLPMADEFNVQIGVDIIQEKGASGFNWTWLNVFDQGVCFQVSVLLENTRANLTASEVPRAFAMAWQSFGRRPSQGPFPVGCYVFYFDAANKVRGPNCWRGIARVVGKEGSGAIWISRRDILIAVFPEHLSLAHDQEVEHWMIVGSILHSMCPTTTPISPIADNPDAEANEREAKRQRVLRDTEAAHYVTETCDAASAYEFHGYLVKKAKEHFALENGDRLQRPCRPPPGDEDLVFFTDAKAENGRAWIGGFLEMVPGCHGPWFSLEVTREWARWAFSKDSPNKVIAPLELLATLIAVKLWVPDSKERQVSRVAIRGYTDNQSNEALVKKAMTTKFPSTLVLLELAEELAFKSCEPGLTWIRREANQLADDLTNENFKEFCPEFRVPLKGGDVQWRVLYRLLEHANGFYQELLQFKQQGKAGPVKVRKSEKLRKLKPW</sequence>
<reference evidence="2" key="1">
    <citation type="submission" date="2021-02" db="EMBL/GenBank/DDBJ databases">
        <authorList>
            <person name="Dougan E. K."/>
            <person name="Rhodes N."/>
            <person name="Thang M."/>
            <person name="Chan C."/>
        </authorList>
    </citation>
    <scope>NUCLEOTIDE SEQUENCE</scope>
</reference>
<feature type="region of interest" description="Disordered" evidence="1">
    <location>
        <begin position="786"/>
        <end position="806"/>
    </location>
</feature>
<organism evidence="2 3">
    <name type="scientific">Symbiodinium pilosum</name>
    <name type="common">Dinoflagellate</name>
    <dbReference type="NCBI Taxonomy" id="2952"/>
    <lineage>
        <taxon>Eukaryota</taxon>
        <taxon>Sar</taxon>
        <taxon>Alveolata</taxon>
        <taxon>Dinophyceae</taxon>
        <taxon>Suessiales</taxon>
        <taxon>Symbiodiniaceae</taxon>
        <taxon>Symbiodinium</taxon>
    </lineage>
</organism>
<comment type="caution">
    <text evidence="2">The sequence shown here is derived from an EMBL/GenBank/DDBJ whole genome shotgun (WGS) entry which is preliminary data.</text>
</comment>
<protein>
    <submittedName>
        <fullName evidence="2">GIP protein</fullName>
    </submittedName>
</protein>
<feature type="region of interest" description="Disordered" evidence="1">
    <location>
        <begin position="344"/>
        <end position="366"/>
    </location>
</feature>
<feature type="compositionally biased region" description="Basic and acidic residues" evidence="1">
    <location>
        <begin position="643"/>
        <end position="664"/>
    </location>
</feature>
<dbReference type="Proteomes" id="UP000649617">
    <property type="component" value="Unassembled WGS sequence"/>
</dbReference>
<proteinExistence type="predicted"/>
<evidence type="ECO:0000256" key="1">
    <source>
        <dbReference type="SAM" id="MobiDB-lite"/>
    </source>
</evidence>
<gene>
    <name evidence="2" type="primary">GIP</name>
    <name evidence="2" type="ORF">SPIL2461_LOCUS14534</name>
</gene>
<name>A0A812U116_SYMPI</name>
<dbReference type="EMBL" id="CAJNIZ010033780">
    <property type="protein sequence ID" value="CAE7547722.1"/>
    <property type="molecule type" value="Genomic_DNA"/>
</dbReference>
<accession>A0A812U116</accession>
<evidence type="ECO:0000313" key="3">
    <source>
        <dbReference type="Proteomes" id="UP000649617"/>
    </source>
</evidence>
<keyword evidence="3" id="KW-1185">Reference proteome</keyword>